<dbReference type="Proteomes" id="UP001054945">
    <property type="component" value="Unassembled WGS sequence"/>
</dbReference>
<keyword evidence="2" id="KW-1185">Reference proteome</keyword>
<gene>
    <name evidence="1" type="primary">Syne1_1</name>
    <name evidence="1" type="ORF">CEXT_265801</name>
</gene>
<evidence type="ECO:0000313" key="2">
    <source>
        <dbReference type="Proteomes" id="UP001054945"/>
    </source>
</evidence>
<accession>A0AAV4P9B6</accession>
<organism evidence="1 2">
    <name type="scientific">Caerostris extrusa</name>
    <name type="common">Bark spider</name>
    <name type="synonym">Caerostris bankana</name>
    <dbReference type="NCBI Taxonomy" id="172846"/>
    <lineage>
        <taxon>Eukaryota</taxon>
        <taxon>Metazoa</taxon>
        <taxon>Ecdysozoa</taxon>
        <taxon>Arthropoda</taxon>
        <taxon>Chelicerata</taxon>
        <taxon>Arachnida</taxon>
        <taxon>Araneae</taxon>
        <taxon>Araneomorphae</taxon>
        <taxon>Entelegynae</taxon>
        <taxon>Araneoidea</taxon>
        <taxon>Araneidae</taxon>
        <taxon>Caerostris</taxon>
    </lineage>
</organism>
<dbReference type="AlphaFoldDB" id="A0AAV4P9B6"/>
<evidence type="ECO:0000313" key="1">
    <source>
        <dbReference type="EMBL" id="GIX92598.1"/>
    </source>
</evidence>
<proteinExistence type="predicted"/>
<comment type="caution">
    <text evidence="1">The sequence shown here is derived from an EMBL/GenBank/DDBJ whole genome shotgun (WGS) entry which is preliminary data.</text>
</comment>
<name>A0AAV4P9B6_CAEEX</name>
<sequence length="622" mass="73053">MYTDIETMKSKILENCCKCESLCLNHQKFSLNWSGCQPKDFEQSFNWYKILKIKVFEAVKNAKNSKYCLQEYQLSFELLKQLLHLLENVVSSQPCIESQKKLEDWDLWEAQIVELNDLIERSSIWLQEKNLVFNSVISNDNDFKQSYSILKNLQWDLLDFTSDINHIKTLKNDLFSHIEMSEIEKSSSEIINICKELQNNVDSKLNTCIMSNEWAELKTEVEGLQHCLNTSKQQITKMCKKINHLGSDDSILKFLQDISKLEADIESKEKINKWVTDSINQEEEFSNAFNSNESKTLRKICDQWNEIPDSIVQIKTNALQKIAHSEKSEIKEKFKLWVKDVGDSFNSINSEHALCITELKNIELKLIGFLKTLDVVIEYLDEDNKEGFEDSDIEGSQALDKDKIQVCKLKIKCELEKIKILILQYDEYNRLSKEAYLILERVQNFLEKIRNKIWQMDYSEISPCKTKIEGYQKLLGCKVFNDVKRMHSQIAEKIKDKNRPNPPKKLSELEDLISLTMSDIEKYHNFWNRYMEAEKSCKKFISNTKYSLSVYCESIVDTDHLKESVETAQNLLDDFISNQKLVDHLKLIGSEFEQHLMDRRRGLHEVQSLLRINCGYCFKIYF</sequence>
<reference evidence="1 2" key="1">
    <citation type="submission" date="2021-06" db="EMBL/GenBank/DDBJ databases">
        <title>Caerostris extrusa draft genome.</title>
        <authorList>
            <person name="Kono N."/>
            <person name="Arakawa K."/>
        </authorList>
    </citation>
    <scope>NUCLEOTIDE SEQUENCE [LARGE SCALE GENOMIC DNA]</scope>
</reference>
<protein>
    <submittedName>
        <fullName evidence="1">Nesprin-1</fullName>
    </submittedName>
</protein>
<dbReference type="EMBL" id="BPLR01021703">
    <property type="protein sequence ID" value="GIX92598.1"/>
    <property type="molecule type" value="Genomic_DNA"/>
</dbReference>